<name>A0AAN7ZLN2_9PEZI</name>
<proteinExistence type="predicted"/>
<feature type="compositionally biased region" description="Polar residues" evidence="1">
    <location>
        <begin position="45"/>
        <end position="58"/>
    </location>
</feature>
<reference evidence="2" key="1">
    <citation type="submission" date="2023-08" db="EMBL/GenBank/DDBJ databases">
        <title>Black Yeasts Isolated from many extreme environments.</title>
        <authorList>
            <person name="Coleine C."/>
            <person name="Stajich J.E."/>
            <person name="Selbmann L."/>
        </authorList>
    </citation>
    <scope>NUCLEOTIDE SEQUENCE</scope>
    <source>
        <strain evidence="2">CCFEE 5810</strain>
    </source>
</reference>
<accession>A0AAN7ZLN2</accession>
<organism evidence="2 3">
    <name type="scientific">Elasticomyces elasticus</name>
    <dbReference type="NCBI Taxonomy" id="574655"/>
    <lineage>
        <taxon>Eukaryota</taxon>
        <taxon>Fungi</taxon>
        <taxon>Dikarya</taxon>
        <taxon>Ascomycota</taxon>
        <taxon>Pezizomycotina</taxon>
        <taxon>Dothideomycetes</taxon>
        <taxon>Dothideomycetidae</taxon>
        <taxon>Mycosphaerellales</taxon>
        <taxon>Teratosphaeriaceae</taxon>
        <taxon>Elasticomyces</taxon>
    </lineage>
</organism>
<dbReference type="AlphaFoldDB" id="A0AAN7ZLN2"/>
<protein>
    <submittedName>
        <fullName evidence="2">Uncharacterized protein</fullName>
    </submittedName>
</protein>
<dbReference type="Proteomes" id="UP001310594">
    <property type="component" value="Unassembled WGS sequence"/>
</dbReference>
<evidence type="ECO:0000256" key="1">
    <source>
        <dbReference type="SAM" id="MobiDB-lite"/>
    </source>
</evidence>
<gene>
    <name evidence="2" type="ORF">LTR97_010024</name>
</gene>
<evidence type="ECO:0000313" key="2">
    <source>
        <dbReference type="EMBL" id="KAK5693455.1"/>
    </source>
</evidence>
<evidence type="ECO:0000313" key="3">
    <source>
        <dbReference type="Proteomes" id="UP001310594"/>
    </source>
</evidence>
<sequence>MAERCVYFYLPEDYETGDENTNIHDTEQRPQLTSRIHTLSDIAPSPSTHTPATDTTNSEETRALEQERQFAEWLSRINEQLRQINERFDEKLKKNGFAETVAAVVDEELEKK</sequence>
<feature type="region of interest" description="Disordered" evidence="1">
    <location>
        <begin position="40"/>
        <end position="61"/>
    </location>
</feature>
<dbReference type="EMBL" id="JAVRQU010000017">
    <property type="protein sequence ID" value="KAK5693455.1"/>
    <property type="molecule type" value="Genomic_DNA"/>
</dbReference>
<comment type="caution">
    <text evidence="2">The sequence shown here is derived from an EMBL/GenBank/DDBJ whole genome shotgun (WGS) entry which is preliminary data.</text>
</comment>